<evidence type="ECO:0000256" key="3">
    <source>
        <dbReference type="ARBA" id="ARBA00022741"/>
    </source>
</evidence>
<comment type="similarity">
    <text evidence="9">Belongs to the DEAD box helicase family.</text>
</comment>
<evidence type="ECO:0000313" key="15">
    <source>
        <dbReference type="Proteomes" id="UP000623678"/>
    </source>
</evidence>
<keyword evidence="15" id="KW-1185">Reference proteome</keyword>
<dbReference type="PROSITE" id="PS51192">
    <property type="entry name" value="HELICASE_ATP_BIND_1"/>
    <property type="match status" value="1"/>
</dbReference>
<organism evidence="14 15">
    <name type="scientific">Youxingia wuxianensis</name>
    <dbReference type="NCBI Taxonomy" id="2763678"/>
    <lineage>
        <taxon>Bacteria</taxon>
        <taxon>Bacillati</taxon>
        <taxon>Bacillota</taxon>
        <taxon>Clostridia</taxon>
        <taxon>Eubacteriales</taxon>
        <taxon>Oscillospiraceae</taxon>
        <taxon>Youxingia</taxon>
    </lineage>
</organism>
<keyword evidence="5 9" id="KW-0347">Helicase</keyword>
<dbReference type="GO" id="GO:0005840">
    <property type="term" value="C:ribosome"/>
    <property type="evidence" value="ECO:0007669"/>
    <property type="project" value="TreeGrafter"/>
</dbReference>
<dbReference type="EMBL" id="JACRTD010000001">
    <property type="protein sequence ID" value="MBC8584402.1"/>
    <property type="molecule type" value="Genomic_DNA"/>
</dbReference>
<accession>A0A926ENC6</accession>
<dbReference type="GO" id="GO:0005829">
    <property type="term" value="C:cytosol"/>
    <property type="evidence" value="ECO:0007669"/>
    <property type="project" value="TreeGrafter"/>
</dbReference>
<dbReference type="GO" id="GO:0009409">
    <property type="term" value="P:response to cold"/>
    <property type="evidence" value="ECO:0007669"/>
    <property type="project" value="TreeGrafter"/>
</dbReference>
<dbReference type="CDD" id="cd18787">
    <property type="entry name" value="SF2_C_DEAD"/>
    <property type="match status" value="1"/>
</dbReference>
<dbReference type="Pfam" id="PF00271">
    <property type="entry name" value="Helicase_C"/>
    <property type="match status" value="1"/>
</dbReference>
<comment type="caution">
    <text evidence="14">The sequence shown here is derived from an EMBL/GenBank/DDBJ whole genome shotgun (WGS) entry which is preliminary data.</text>
</comment>
<reference evidence="14" key="1">
    <citation type="submission" date="2020-08" db="EMBL/GenBank/DDBJ databases">
        <title>Genome public.</title>
        <authorList>
            <person name="Liu C."/>
            <person name="Sun Q."/>
        </authorList>
    </citation>
    <scope>NUCLEOTIDE SEQUENCE</scope>
    <source>
        <strain evidence="14">NSJ-64</strain>
    </source>
</reference>
<dbReference type="InterPro" id="IPR014014">
    <property type="entry name" value="RNA_helicase_DEAD_Q_motif"/>
</dbReference>
<feature type="domain" description="Helicase C-terminal" evidence="12">
    <location>
        <begin position="217"/>
        <end position="378"/>
    </location>
</feature>
<dbReference type="InterPro" id="IPR011545">
    <property type="entry name" value="DEAD/DEAH_box_helicase_dom"/>
</dbReference>
<keyword evidence="4 9" id="KW-0378">Hydrolase</keyword>
<feature type="domain" description="DEAD-box RNA helicase Q" evidence="13">
    <location>
        <begin position="4"/>
        <end position="32"/>
    </location>
</feature>
<evidence type="ECO:0000256" key="10">
    <source>
        <dbReference type="SAM" id="MobiDB-lite"/>
    </source>
</evidence>
<dbReference type="InterPro" id="IPR005580">
    <property type="entry name" value="DbpA/CsdA_RNA-bd_dom"/>
</dbReference>
<keyword evidence="6 9" id="KW-0067">ATP-binding</keyword>
<dbReference type="Pfam" id="PF25399">
    <property type="entry name" value="DeaD_dimer"/>
    <property type="match status" value="1"/>
</dbReference>
<dbReference type="SUPFAM" id="SSF52540">
    <property type="entry name" value="P-loop containing nucleoside triphosphate hydrolases"/>
    <property type="match status" value="1"/>
</dbReference>
<feature type="region of interest" description="Disordered" evidence="10">
    <location>
        <begin position="539"/>
        <end position="576"/>
    </location>
</feature>
<dbReference type="PANTHER" id="PTHR47963:SF8">
    <property type="entry name" value="ATP-DEPENDENT RNA HELICASE DEAD"/>
    <property type="match status" value="1"/>
</dbReference>
<dbReference type="CDD" id="cd00268">
    <property type="entry name" value="DEADc"/>
    <property type="match status" value="1"/>
</dbReference>
<dbReference type="PANTHER" id="PTHR47963">
    <property type="entry name" value="DEAD-BOX ATP-DEPENDENT RNA HELICASE 47, MITOCHONDRIAL"/>
    <property type="match status" value="1"/>
</dbReference>
<dbReference type="AlphaFoldDB" id="A0A926ENC6"/>
<keyword evidence="2" id="KW-0963">Cytoplasm</keyword>
<dbReference type="SMART" id="SM00487">
    <property type="entry name" value="DEXDc"/>
    <property type="match status" value="1"/>
</dbReference>
<dbReference type="CDD" id="cd12252">
    <property type="entry name" value="RRM_DbpA"/>
    <property type="match status" value="1"/>
</dbReference>
<feature type="domain" description="Helicase ATP-binding" evidence="11">
    <location>
        <begin position="35"/>
        <end position="206"/>
    </location>
</feature>
<sequence length="576" mass="64472">MSNPLFDSFDLSPELHRAIEDMNYTESTAIQAQAIPLILSGKDVIGRSSTGTGKTAAFGLPAVELVAASGSKKPQVLVLSPTRELAMQITEEMRKYSKYKQGVSIACVYGGAPMDNQIRQLKTANIVIGTPGRLMDHMRRKTLKLDELKMVILDEADEMLNMGFLEDIQTILTETPEDRQTILFSATMPPAILKITKQFQTDPEMVDIQSSQRTISTIQQYYYQVPQARKMDAINLLLQFNDCKRSVIFCNTKKMVDDMVEYLNDRGFKSAGLHGDMKQSARSQVMQSFRDGKIHVLVATDVAARGIDVENIEAVFNYDIPQEFEYYIHRIGRTGRAGKEGSSHTLVCNYKQVGTIKELKRFINAEIIESPLPSPESIMHKRREKFISKIEKCLALEEYQSWGETVEQIAQQGYEPKDIACALLQMMSAKDKKLVPAFKGPVAANRTDRRGGKRVVLNVDIGRSQRIGPNFIVGAIVDATGLPSRSIGKIDIFDHHSVVEMFENDALTVLENMENATIKGQPVTFTLSGVKPKALYKQGNRHEGKHGANRPAFREKNSRSSYREGKPSRKRSNVAV</sequence>
<proteinExistence type="inferred from homology"/>
<dbReference type="InterPro" id="IPR012677">
    <property type="entry name" value="Nucleotide-bd_a/b_plait_sf"/>
</dbReference>
<dbReference type="PROSITE" id="PS00039">
    <property type="entry name" value="DEAD_ATP_HELICASE"/>
    <property type="match status" value="1"/>
</dbReference>
<dbReference type="GO" id="GO:0005524">
    <property type="term" value="F:ATP binding"/>
    <property type="evidence" value="ECO:0007669"/>
    <property type="project" value="UniProtKB-KW"/>
</dbReference>
<dbReference type="RefSeq" id="WP_262394222.1">
    <property type="nucleotide sequence ID" value="NZ_JACRTD010000001.1"/>
</dbReference>
<evidence type="ECO:0000256" key="6">
    <source>
        <dbReference type="ARBA" id="ARBA00022840"/>
    </source>
</evidence>
<dbReference type="PROSITE" id="PS51194">
    <property type="entry name" value="HELICASE_CTER"/>
    <property type="match status" value="1"/>
</dbReference>
<dbReference type="EC" id="3.6.4.13" evidence="1"/>
<dbReference type="Gene3D" id="3.40.50.300">
    <property type="entry name" value="P-loop containing nucleotide triphosphate hydrolases"/>
    <property type="match status" value="2"/>
</dbReference>
<feature type="compositionally biased region" description="Basic and acidic residues" evidence="10">
    <location>
        <begin position="540"/>
        <end position="567"/>
    </location>
</feature>
<dbReference type="GO" id="GO:0003724">
    <property type="term" value="F:RNA helicase activity"/>
    <property type="evidence" value="ECO:0007669"/>
    <property type="project" value="UniProtKB-EC"/>
</dbReference>
<dbReference type="SMART" id="SM00490">
    <property type="entry name" value="HELICc"/>
    <property type="match status" value="1"/>
</dbReference>
<dbReference type="PROSITE" id="PS51195">
    <property type="entry name" value="Q_MOTIF"/>
    <property type="match status" value="1"/>
</dbReference>
<dbReference type="Proteomes" id="UP000623678">
    <property type="component" value="Unassembled WGS sequence"/>
</dbReference>
<dbReference type="InterPro" id="IPR027417">
    <property type="entry name" value="P-loop_NTPase"/>
</dbReference>
<evidence type="ECO:0000313" key="14">
    <source>
        <dbReference type="EMBL" id="MBC8584402.1"/>
    </source>
</evidence>
<evidence type="ECO:0000256" key="8">
    <source>
        <dbReference type="PROSITE-ProRule" id="PRU00552"/>
    </source>
</evidence>
<name>A0A926ENC6_9FIRM</name>
<evidence type="ECO:0000259" key="11">
    <source>
        <dbReference type="PROSITE" id="PS51192"/>
    </source>
</evidence>
<evidence type="ECO:0000256" key="2">
    <source>
        <dbReference type="ARBA" id="ARBA00022490"/>
    </source>
</evidence>
<dbReference type="Gene3D" id="3.30.70.330">
    <property type="match status" value="1"/>
</dbReference>
<evidence type="ECO:0000256" key="4">
    <source>
        <dbReference type="ARBA" id="ARBA00022801"/>
    </source>
</evidence>
<evidence type="ECO:0000259" key="13">
    <source>
        <dbReference type="PROSITE" id="PS51195"/>
    </source>
</evidence>
<dbReference type="InterPro" id="IPR057325">
    <property type="entry name" value="DeaD_dimer"/>
</dbReference>
<dbReference type="GO" id="GO:0016787">
    <property type="term" value="F:hydrolase activity"/>
    <property type="evidence" value="ECO:0007669"/>
    <property type="project" value="UniProtKB-KW"/>
</dbReference>
<evidence type="ECO:0000256" key="7">
    <source>
        <dbReference type="ARBA" id="ARBA00023016"/>
    </source>
</evidence>
<protein>
    <recommendedName>
        <fullName evidence="1">RNA helicase</fullName>
        <ecNumber evidence="1">3.6.4.13</ecNumber>
    </recommendedName>
</protein>
<evidence type="ECO:0000256" key="1">
    <source>
        <dbReference type="ARBA" id="ARBA00012552"/>
    </source>
</evidence>
<keyword evidence="7" id="KW-0346">Stress response</keyword>
<dbReference type="Pfam" id="PF03880">
    <property type="entry name" value="DbpA"/>
    <property type="match status" value="1"/>
</dbReference>
<dbReference type="Pfam" id="PF00270">
    <property type="entry name" value="DEAD"/>
    <property type="match status" value="1"/>
</dbReference>
<dbReference type="InterPro" id="IPR014001">
    <property type="entry name" value="Helicase_ATP-bd"/>
</dbReference>
<feature type="short sequence motif" description="Q motif" evidence="8">
    <location>
        <begin position="4"/>
        <end position="32"/>
    </location>
</feature>
<dbReference type="InterPro" id="IPR000629">
    <property type="entry name" value="RNA-helicase_DEAD-box_CS"/>
</dbReference>
<dbReference type="InterPro" id="IPR050547">
    <property type="entry name" value="DEAD_box_RNA_helicases"/>
</dbReference>
<keyword evidence="3 9" id="KW-0547">Nucleotide-binding</keyword>
<evidence type="ECO:0000256" key="5">
    <source>
        <dbReference type="ARBA" id="ARBA00022806"/>
    </source>
</evidence>
<evidence type="ECO:0000256" key="9">
    <source>
        <dbReference type="RuleBase" id="RU000492"/>
    </source>
</evidence>
<dbReference type="InterPro" id="IPR044742">
    <property type="entry name" value="DEAD/DEAH_RhlB"/>
</dbReference>
<dbReference type="InterPro" id="IPR001650">
    <property type="entry name" value="Helicase_C-like"/>
</dbReference>
<gene>
    <name evidence="14" type="ORF">H8705_02235</name>
</gene>
<evidence type="ECO:0000259" key="12">
    <source>
        <dbReference type="PROSITE" id="PS51194"/>
    </source>
</evidence>
<dbReference type="GO" id="GO:0033592">
    <property type="term" value="F:RNA strand annealing activity"/>
    <property type="evidence" value="ECO:0007669"/>
    <property type="project" value="TreeGrafter"/>
</dbReference>